<feature type="region of interest" description="Disordered" evidence="1">
    <location>
        <begin position="31"/>
        <end position="56"/>
    </location>
</feature>
<evidence type="ECO:0000313" key="3">
    <source>
        <dbReference type="Proteomes" id="UP000265520"/>
    </source>
</evidence>
<comment type="caution">
    <text evidence="2">The sequence shown here is derived from an EMBL/GenBank/DDBJ whole genome shotgun (WGS) entry which is preliminary data.</text>
</comment>
<dbReference type="Proteomes" id="UP000265520">
    <property type="component" value="Unassembled WGS sequence"/>
</dbReference>
<keyword evidence="3" id="KW-1185">Reference proteome</keyword>
<evidence type="ECO:0000313" key="2">
    <source>
        <dbReference type="EMBL" id="MCI57501.1"/>
    </source>
</evidence>
<proteinExistence type="predicted"/>
<reference evidence="2 3" key="1">
    <citation type="journal article" date="2018" name="Front. Plant Sci.">
        <title>Red Clover (Trifolium pratense) and Zigzag Clover (T. medium) - A Picture of Genomic Similarities and Differences.</title>
        <authorList>
            <person name="Dluhosova J."/>
            <person name="Istvanek J."/>
            <person name="Nedelnik J."/>
            <person name="Repkova J."/>
        </authorList>
    </citation>
    <scope>NUCLEOTIDE SEQUENCE [LARGE SCALE GENOMIC DNA]</scope>
    <source>
        <strain evidence="3">cv. 10/8</strain>
        <tissue evidence="2">Leaf</tissue>
    </source>
</reference>
<evidence type="ECO:0000256" key="1">
    <source>
        <dbReference type="SAM" id="MobiDB-lite"/>
    </source>
</evidence>
<name>A0A392T8T4_9FABA</name>
<dbReference type="AlphaFoldDB" id="A0A392T8T4"/>
<protein>
    <submittedName>
        <fullName evidence="2">Uncharacterized protein</fullName>
    </submittedName>
</protein>
<organism evidence="2 3">
    <name type="scientific">Trifolium medium</name>
    <dbReference type="NCBI Taxonomy" id="97028"/>
    <lineage>
        <taxon>Eukaryota</taxon>
        <taxon>Viridiplantae</taxon>
        <taxon>Streptophyta</taxon>
        <taxon>Embryophyta</taxon>
        <taxon>Tracheophyta</taxon>
        <taxon>Spermatophyta</taxon>
        <taxon>Magnoliopsida</taxon>
        <taxon>eudicotyledons</taxon>
        <taxon>Gunneridae</taxon>
        <taxon>Pentapetalae</taxon>
        <taxon>rosids</taxon>
        <taxon>fabids</taxon>
        <taxon>Fabales</taxon>
        <taxon>Fabaceae</taxon>
        <taxon>Papilionoideae</taxon>
        <taxon>50 kb inversion clade</taxon>
        <taxon>NPAAA clade</taxon>
        <taxon>Hologalegina</taxon>
        <taxon>IRL clade</taxon>
        <taxon>Trifolieae</taxon>
        <taxon>Trifolium</taxon>
    </lineage>
</organism>
<dbReference type="EMBL" id="LXQA010530075">
    <property type="protein sequence ID" value="MCI57501.1"/>
    <property type="molecule type" value="Genomic_DNA"/>
</dbReference>
<sequence>MNSPLLFRNRPPYPAVFVEPKRLPSTLRQIVPSTGLDQETSRGLAARDDVEPGLLK</sequence>
<accession>A0A392T8T4</accession>